<name>A0ABN9UX80_9DINO</name>
<gene>
    <name evidence="4" type="ORF">PCOR1329_LOCUS52535</name>
</gene>
<feature type="domain" description="EF-hand" evidence="3">
    <location>
        <begin position="130"/>
        <end position="165"/>
    </location>
</feature>
<feature type="domain" description="EF-hand" evidence="3">
    <location>
        <begin position="172"/>
        <end position="207"/>
    </location>
</feature>
<comment type="caution">
    <text evidence="4">The sequence shown here is derived from an EMBL/GenBank/DDBJ whole genome shotgun (WGS) entry which is preliminary data.</text>
</comment>
<dbReference type="Gene3D" id="1.10.238.10">
    <property type="entry name" value="EF-hand"/>
    <property type="match status" value="1"/>
</dbReference>
<protein>
    <recommendedName>
        <fullName evidence="3">EF-hand domain-containing protein</fullName>
    </recommendedName>
</protein>
<evidence type="ECO:0000313" key="4">
    <source>
        <dbReference type="EMBL" id="CAK0864747.1"/>
    </source>
</evidence>
<dbReference type="Pfam" id="PF13499">
    <property type="entry name" value="EF-hand_7"/>
    <property type="match status" value="1"/>
</dbReference>
<dbReference type="InterPro" id="IPR002048">
    <property type="entry name" value="EF_hand_dom"/>
</dbReference>
<dbReference type="Proteomes" id="UP001189429">
    <property type="component" value="Unassembled WGS sequence"/>
</dbReference>
<evidence type="ECO:0000259" key="3">
    <source>
        <dbReference type="PROSITE" id="PS50222"/>
    </source>
</evidence>
<dbReference type="PROSITE" id="PS00018">
    <property type="entry name" value="EF_HAND_1"/>
    <property type="match status" value="2"/>
</dbReference>
<feature type="compositionally biased region" description="Polar residues" evidence="2">
    <location>
        <begin position="523"/>
        <end position="549"/>
    </location>
</feature>
<dbReference type="CDD" id="cd00051">
    <property type="entry name" value="EFh"/>
    <property type="match status" value="1"/>
</dbReference>
<dbReference type="Gene3D" id="3.90.228.10">
    <property type="match status" value="1"/>
</dbReference>
<feature type="compositionally biased region" description="Pro residues" evidence="2">
    <location>
        <begin position="13"/>
        <end position="26"/>
    </location>
</feature>
<keyword evidence="1" id="KW-0106">Calcium</keyword>
<evidence type="ECO:0000256" key="1">
    <source>
        <dbReference type="ARBA" id="ARBA00022837"/>
    </source>
</evidence>
<feature type="compositionally biased region" description="Low complexity" evidence="2">
    <location>
        <begin position="559"/>
        <end position="579"/>
    </location>
</feature>
<accession>A0ABN9UX80</accession>
<evidence type="ECO:0000313" key="5">
    <source>
        <dbReference type="Proteomes" id="UP001189429"/>
    </source>
</evidence>
<dbReference type="InterPro" id="IPR011992">
    <property type="entry name" value="EF-hand-dom_pair"/>
</dbReference>
<sequence length="678" mass="74043">MGCAGSKEGLPTEPAPSPDRCPPGIAPPAGGLRNYAAGATLTPEELCKFGCGMMVSASAGGRKFDTCCRACATSEKHDQHDEKCRGPPKAPLVCPEGAKCRDRSRQHLADFVHPLDLDYAKCCQAAGKEVEPLTLRMVFDWMDADGSGKLSRKELTEGITIVGDLRGDEMEDRPVISDKAWREVDADGNGVVNFFEFACWAGPRWGLPLGLKRSASMAQKHCCTVLGCPCTEFKPGKLHRCTNCKHKKSLHVQHGGEGGEVDYPAYWSTKSADVCDLVPLPSRQLQDFQALFDSSYKKTWTRDRTRHNPDRPEVPKGYRVINAFRNENGKLWSEYFSRLSTLQDQVRGASGTGSQSIAVYNKEVRTSVASVKFNHGDVLAHDCNEWYLLHGTNPSAAKDICNSDFTIRTAGSNTGTLYGRGLYSLGLHPPRPLTFAVGEWEDMGWRGRGRRLRLPPLYASSPPQMRSPECAKWDPHLSLVEPLDLIIRFLPTRSPKPTSIQSPIVMGSTQSSSAASWGAASSTPTRSIPIQRTWSSSASRAPTTQSLGTARSAEERLRSSSSSTRRMSSPSSLSSTSAAVGCGSHGASAPPATLFAVVSHLVQQMGARGNTTRAGRHSLTPDTLPWRRKRRRYTARWRADPSERRLGNSAVAQVCSTTYVRNPAACGHPCYIPQCKFV</sequence>
<proteinExistence type="predicted"/>
<organism evidence="4 5">
    <name type="scientific">Prorocentrum cordatum</name>
    <dbReference type="NCBI Taxonomy" id="2364126"/>
    <lineage>
        <taxon>Eukaryota</taxon>
        <taxon>Sar</taxon>
        <taxon>Alveolata</taxon>
        <taxon>Dinophyceae</taxon>
        <taxon>Prorocentrales</taxon>
        <taxon>Prorocentraceae</taxon>
        <taxon>Prorocentrum</taxon>
    </lineage>
</organism>
<keyword evidence="5" id="KW-1185">Reference proteome</keyword>
<reference evidence="4" key="1">
    <citation type="submission" date="2023-10" db="EMBL/GenBank/DDBJ databases">
        <authorList>
            <person name="Chen Y."/>
            <person name="Shah S."/>
            <person name="Dougan E. K."/>
            <person name="Thang M."/>
            <person name="Chan C."/>
        </authorList>
    </citation>
    <scope>NUCLEOTIDE SEQUENCE [LARGE SCALE GENOMIC DNA]</scope>
</reference>
<dbReference type="PROSITE" id="PS50222">
    <property type="entry name" value="EF_HAND_2"/>
    <property type="match status" value="2"/>
</dbReference>
<dbReference type="SMART" id="SM00054">
    <property type="entry name" value="EFh"/>
    <property type="match status" value="2"/>
</dbReference>
<dbReference type="EMBL" id="CAUYUJ010016393">
    <property type="protein sequence ID" value="CAK0864747.1"/>
    <property type="molecule type" value="Genomic_DNA"/>
</dbReference>
<dbReference type="SUPFAM" id="SSF56399">
    <property type="entry name" value="ADP-ribosylation"/>
    <property type="match status" value="1"/>
</dbReference>
<evidence type="ECO:0000256" key="2">
    <source>
        <dbReference type="SAM" id="MobiDB-lite"/>
    </source>
</evidence>
<dbReference type="SUPFAM" id="SSF47473">
    <property type="entry name" value="EF-hand"/>
    <property type="match status" value="1"/>
</dbReference>
<feature type="region of interest" description="Disordered" evidence="2">
    <location>
        <begin position="514"/>
        <end position="583"/>
    </location>
</feature>
<feature type="region of interest" description="Disordered" evidence="2">
    <location>
        <begin position="1"/>
        <end position="26"/>
    </location>
</feature>
<dbReference type="InterPro" id="IPR018247">
    <property type="entry name" value="EF_Hand_1_Ca_BS"/>
</dbReference>